<sequence>MNLSSMKEFVIFLYELSMKNEIGFKIEVEDKFDDDIDDTK</sequence>
<dbReference type="HOGENOM" id="CLU_3289911_0_0_9"/>
<dbReference type="RefSeq" id="WP_006908583.1">
    <property type="nucleotide sequence ID" value="NZ_JH932292.1"/>
</dbReference>
<reference evidence="1 2" key="1">
    <citation type="submission" date="2012-07" db="EMBL/GenBank/DDBJ databases">
        <title>The Genome Sequence of Facklamia hominis CCUG 36813.</title>
        <authorList>
            <consortium name="The Broad Institute Genome Sequencing Platform"/>
            <person name="Earl A."/>
            <person name="Ward D."/>
            <person name="Feldgarden M."/>
            <person name="Gevers D."/>
            <person name="Huys G."/>
            <person name="Walker B."/>
            <person name="Young S.K."/>
            <person name="Zeng Q."/>
            <person name="Gargeya S."/>
            <person name="Fitzgerald M."/>
            <person name="Haas B."/>
            <person name="Abouelleil A."/>
            <person name="Alvarado L."/>
            <person name="Arachchi H.M."/>
            <person name="Berlin A.M."/>
            <person name="Chapman S.B."/>
            <person name="Goldberg J."/>
            <person name="Griggs A."/>
            <person name="Gujja S."/>
            <person name="Hansen M."/>
            <person name="Howarth C."/>
            <person name="Imamovic A."/>
            <person name="Larimer J."/>
            <person name="McCowen C."/>
            <person name="Montmayeur A."/>
            <person name="Murphy C."/>
            <person name="Neiman D."/>
            <person name="Pearson M."/>
            <person name="Priest M."/>
            <person name="Roberts A."/>
            <person name="Saif S."/>
            <person name="Shea T."/>
            <person name="Sisk P."/>
            <person name="Sykes S."/>
            <person name="Wortman J."/>
            <person name="Nusbaum C."/>
            <person name="Birren B."/>
        </authorList>
    </citation>
    <scope>NUCLEOTIDE SEQUENCE [LARGE SCALE GENOMIC DNA]</scope>
    <source>
        <strain evidence="1 2">CCUG 36813</strain>
    </source>
</reference>
<dbReference type="EMBL" id="AGZD01000007">
    <property type="protein sequence ID" value="EKB55086.1"/>
    <property type="molecule type" value="Genomic_DNA"/>
</dbReference>
<accession>K1LK94</accession>
<gene>
    <name evidence="1" type="ORF">HMPREF9706_01276</name>
</gene>
<comment type="caution">
    <text evidence="1">The sequence shown here is derived from an EMBL/GenBank/DDBJ whole genome shotgun (WGS) entry which is preliminary data.</text>
</comment>
<proteinExistence type="predicted"/>
<evidence type="ECO:0000313" key="2">
    <source>
        <dbReference type="Proteomes" id="UP000004465"/>
    </source>
</evidence>
<dbReference type="AlphaFoldDB" id="K1LK94"/>
<name>K1LK94_9LACT</name>
<dbReference type="PATRIC" id="fig|883111.3.peg.1280"/>
<protein>
    <submittedName>
        <fullName evidence="1">Uncharacterized protein</fullName>
    </submittedName>
</protein>
<evidence type="ECO:0000313" key="1">
    <source>
        <dbReference type="EMBL" id="EKB55086.1"/>
    </source>
</evidence>
<dbReference type="Proteomes" id="UP000004465">
    <property type="component" value="Unassembled WGS sequence"/>
</dbReference>
<keyword evidence="2" id="KW-1185">Reference proteome</keyword>
<organism evidence="1 2">
    <name type="scientific">Facklamia hominis CCUG 36813</name>
    <dbReference type="NCBI Taxonomy" id="883111"/>
    <lineage>
        <taxon>Bacteria</taxon>
        <taxon>Bacillati</taxon>
        <taxon>Bacillota</taxon>
        <taxon>Bacilli</taxon>
        <taxon>Lactobacillales</taxon>
        <taxon>Aerococcaceae</taxon>
        <taxon>Facklamia</taxon>
    </lineage>
</organism>